<feature type="compositionally biased region" description="Polar residues" evidence="4">
    <location>
        <begin position="8"/>
        <end position="21"/>
    </location>
</feature>
<comment type="function">
    <text evidence="3">Inhibits all the catalytic activities of DNA gyrase by preventing its interaction with DNA. Acts by binding directly to the C-terminal domain of GyrB, which probably disrupts DNA binding by the gyrase.</text>
</comment>
<feature type="region of interest" description="Disordered" evidence="4">
    <location>
        <begin position="1"/>
        <end position="21"/>
    </location>
</feature>
<keyword evidence="1 3" id="KW-0479">Metal-binding</keyword>
<comment type="cofactor">
    <cofactor evidence="3">
        <name>Zn(2+)</name>
        <dbReference type="ChEBI" id="CHEBI:29105"/>
    </cofactor>
    <text evidence="3">Binds 1 zinc ion.</text>
</comment>
<dbReference type="RefSeq" id="WP_390620546.1">
    <property type="nucleotide sequence ID" value="NZ_SJPM01000001.1"/>
</dbReference>
<evidence type="ECO:0000313" key="5">
    <source>
        <dbReference type="EMBL" id="TWU03634.1"/>
    </source>
</evidence>
<gene>
    <name evidence="3 5" type="primary">yacG</name>
    <name evidence="5" type="ORF">Pla100_05630</name>
</gene>
<dbReference type="AlphaFoldDB" id="A0A5C6AZS6"/>
<evidence type="ECO:0000256" key="2">
    <source>
        <dbReference type="ARBA" id="ARBA00022833"/>
    </source>
</evidence>
<feature type="binding site" evidence="3">
    <location>
        <position position="43"/>
    </location>
    <ligand>
        <name>Zn(2+)</name>
        <dbReference type="ChEBI" id="CHEBI:29105"/>
    </ligand>
</feature>
<evidence type="ECO:0000256" key="1">
    <source>
        <dbReference type="ARBA" id="ARBA00022723"/>
    </source>
</evidence>
<feature type="binding site" evidence="3">
    <location>
        <position position="39"/>
    </location>
    <ligand>
        <name>Zn(2+)</name>
        <dbReference type="ChEBI" id="CHEBI:29105"/>
    </ligand>
</feature>
<dbReference type="EMBL" id="SJPM01000001">
    <property type="protein sequence ID" value="TWU03634.1"/>
    <property type="molecule type" value="Genomic_DNA"/>
</dbReference>
<comment type="subunit">
    <text evidence="3">Interacts with GyrB.</text>
</comment>
<feature type="region of interest" description="Disordered" evidence="4">
    <location>
        <begin position="56"/>
        <end position="76"/>
    </location>
</feature>
<keyword evidence="2 3" id="KW-0862">Zinc</keyword>
<dbReference type="InterPro" id="IPR005584">
    <property type="entry name" value="DNA_gyrase_inhibitor_YacG"/>
</dbReference>
<reference evidence="5 6" key="1">
    <citation type="submission" date="2019-02" db="EMBL/GenBank/DDBJ databases">
        <title>Deep-cultivation of Planctomycetes and their phenomic and genomic characterization uncovers novel biology.</title>
        <authorList>
            <person name="Wiegand S."/>
            <person name="Jogler M."/>
            <person name="Boedeker C."/>
            <person name="Pinto D."/>
            <person name="Vollmers J."/>
            <person name="Rivas-Marin E."/>
            <person name="Kohn T."/>
            <person name="Peeters S.H."/>
            <person name="Heuer A."/>
            <person name="Rast P."/>
            <person name="Oberbeckmann S."/>
            <person name="Bunk B."/>
            <person name="Jeske O."/>
            <person name="Meyerdierks A."/>
            <person name="Storesund J.E."/>
            <person name="Kallscheuer N."/>
            <person name="Luecker S."/>
            <person name="Lage O.M."/>
            <person name="Pohl T."/>
            <person name="Merkel B.J."/>
            <person name="Hornburger P."/>
            <person name="Mueller R.-W."/>
            <person name="Bruemmer F."/>
            <person name="Labrenz M."/>
            <person name="Spormann A.M."/>
            <person name="Op Den Camp H."/>
            <person name="Overmann J."/>
            <person name="Amann R."/>
            <person name="Jetten M.S.M."/>
            <person name="Mascher T."/>
            <person name="Medema M.H."/>
            <person name="Devos D.P."/>
            <person name="Kaster A.-K."/>
            <person name="Ovreas L."/>
            <person name="Rohde M."/>
            <person name="Galperin M.Y."/>
            <person name="Jogler C."/>
        </authorList>
    </citation>
    <scope>NUCLEOTIDE SEQUENCE [LARGE SCALE GENOMIC DNA]</scope>
    <source>
        <strain evidence="5 6">Pla100</strain>
    </source>
</reference>
<keyword evidence="6" id="KW-1185">Reference proteome</keyword>
<feature type="binding site" evidence="3">
    <location>
        <position position="24"/>
    </location>
    <ligand>
        <name>Zn(2+)</name>
        <dbReference type="ChEBI" id="CHEBI:29105"/>
    </ligand>
</feature>
<dbReference type="HAMAP" id="MF_00649">
    <property type="entry name" value="DNA_gyrase_inhibitor_YacG"/>
    <property type="match status" value="1"/>
</dbReference>
<dbReference type="GO" id="GO:0008657">
    <property type="term" value="F:DNA topoisomerase type II (double strand cut, ATP-hydrolyzing) inhibitor activity"/>
    <property type="evidence" value="ECO:0007669"/>
    <property type="project" value="UniProtKB-UniRule"/>
</dbReference>
<dbReference type="Proteomes" id="UP000316213">
    <property type="component" value="Unassembled WGS sequence"/>
</dbReference>
<accession>A0A5C6AZS6</accession>
<dbReference type="GO" id="GO:0006355">
    <property type="term" value="P:regulation of DNA-templated transcription"/>
    <property type="evidence" value="ECO:0007669"/>
    <property type="project" value="InterPro"/>
</dbReference>
<dbReference type="GO" id="GO:0008270">
    <property type="term" value="F:zinc ion binding"/>
    <property type="evidence" value="ECO:0007669"/>
    <property type="project" value="UniProtKB-UniRule"/>
</dbReference>
<dbReference type="InterPro" id="IPR013088">
    <property type="entry name" value="Znf_NHR/GATA"/>
</dbReference>
<evidence type="ECO:0000313" key="6">
    <source>
        <dbReference type="Proteomes" id="UP000316213"/>
    </source>
</evidence>
<dbReference type="PANTHER" id="PTHR36150">
    <property type="entry name" value="DNA GYRASE INHIBITOR YACG"/>
    <property type="match status" value="1"/>
</dbReference>
<protein>
    <recommendedName>
        <fullName evidence="3">DNA gyrase inhibitor YacG</fullName>
    </recommendedName>
</protein>
<evidence type="ECO:0000256" key="4">
    <source>
        <dbReference type="SAM" id="MobiDB-lite"/>
    </source>
</evidence>
<comment type="caution">
    <text evidence="5">The sequence shown here is derived from an EMBL/GenBank/DDBJ whole genome shotgun (WGS) entry which is preliminary data.</text>
</comment>
<dbReference type="Pfam" id="PF03884">
    <property type="entry name" value="YacG"/>
    <property type="match status" value="1"/>
</dbReference>
<organism evidence="5 6">
    <name type="scientific">Neorhodopirellula pilleata</name>
    <dbReference type="NCBI Taxonomy" id="2714738"/>
    <lineage>
        <taxon>Bacteria</taxon>
        <taxon>Pseudomonadati</taxon>
        <taxon>Planctomycetota</taxon>
        <taxon>Planctomycetia</taxon>
        <taxon>Pirellulales</taxon>
        <taxon>Pirellulaceae</taxon>
        <taxon>Neorhodopirellula</taxon>
    </lineage>
</organism>
<dbReference type="PANTHER" id="PTHR36150:SF1">
    <property type="entry name" value="DNA GYRASE INHIBITOR YACG"/>
    <property type="match status" value="1"/>
</dbReference>
<feature type="binding site" evidence="3">
    <location>
        <position position="21"/>
    </location>
    <ligand>
        <name>Zn(2+)</name>
        <dbReference type="ChEBI" id="CHEBI:29105"/>
    </ligand>
</feature>
<dbReference type="SUPFAM" id="SSF57716">
    <property type="entry name" value="Glucocorticoid receptor-like (DNA-binding domain)"/>
    <property type="match status" value="1"/>
</dbReference>
<proteinExistence type="inferred from homology"/>
<name>A0A5C6AZS6_9BACT</name>
<dbReference type="Gene3D" id="3.30.50.10">
    <property type="entry name" value="Erythroid Transcription Factor GATA-1, subunit A"/>
    <property type="match status" value="1"/>
</dbReference>
<sequence>MDQHDFSNTDPSLSRPTPMTCPTCQRKFLSDESPTPPFCSTRCQMIDLGRWFNEDISVPYEGSPGESPVEYRDEDD</sequence>
<evidence type="ECO:0000256" key="3">
    <source>
        <dbReference type="HAMAP-Rule" id="MF_00649"/>
    </source>
</evidence>
<comment type="similarity">
    <text evidence="3">Belongs to the DNA gyrase inhibitor YacG family.</text>
</comment>